<keyword evidence="1" id="KW-0812">Transmembrane</keyword>
<evidence type="ECO:0000313" key="2">
    <source>
        <dbReference type="EMBL" id="MDO8054640.1"/>
    </source>
</evidence>
<protein>
    <submittedName>
        <fullName evidence="2">Uncharacterized protein</fullName>
    </submittedName>
</protein>
<reference evidence="2 3" key="1">
    <citation type="journal article" date="2023" name="Int. J. Syst. Evol. Microbiol.">
        <title>The observation of taxonomic boundaries for the 16SrII and 16SrXXV phytoplasmas using genome-based delimitation.</title>
        <authorList>
            <person name="Rodrigues Jardim B."/>
            <person name="Tran-Nguyen L.T.T."/>
            <person name="Gambley C."/>
            <person name="Al-Sadi A.M."/>
            <person name="Al-Subhi A.M."/>
            <person name="Foissac X."/>
            <person name="Salar P."/>
            <person name="Cai H."/>
            <person name="Yang J.Y."/>
            <person name="Davis R."/>
            <person name="Jones L."/>
            <person name="Rodoni B."/>
            <person name="Constable F.E."/>
        </authorList>
    </citation>
    <scope>NUCLEOTIDE SEQUENCE [LARGE SCALE GENOMIC DNA]</scope>
    <source>
        <strain evidence="2">BAWM-OMN-P26</strain>
    </source>
</reference>
<organism evidence="2 3">
    <name type="scientific">Candidatus Phytoplasma australasiaticum subsp. australasiaticum</name>
    <dbReference type="NCBI Taxonomy" id="2832407"/>
    <lineage>
        <taxon>Bacteria</taxon>
        <taxon>Bacillati</taxon>
        <taxon>Mycoplasmatota</taxon>
        <taxon>Mollicutes</taxon>
        <taxon>Acholeplasmatales</taxon>
        <taxon>Acholeplasmataceae</taxon>
        <taxon>Candidatus Phytoplasma</taxon>
        <taxon>16SrII (Peanut WB group)</taxon>
        <taxon>Candidatus Phytoplasma australasiaticum</taxon>
    </lineage>
</organism>
<dbReference type="EMBL" id="JAOSIW010000014">
    <property type="protein sequence ID" value="MDO8054640.1"/>
    <property type="molecule type" value="Genomic_DNA"/>
</dbReference>
<name>A0A9K3WSE1_9MOLU</name>
<keyword evidence="3" id="KW-1185">Reference proteome</keyword>
<gene>
    <name evidence="2" type="ORF">OC696_02040</name>
</gene>
<accession>A0A9K3WSE1</accession>
<sequence>MENIETQFAGITLFWILFILLTILLAYFFYKWGYFCGFNNKSIFFPLILSFLTVFSGIIFVFIGYQVGIIKKNNNKK</sequence>
<feature type="transmembrane region" description="Helical" evidence="1">
    <location>
        <begin position="12"/>
        <end position="30"/>
    </location>
</feature>
<dbReference type="AlphaFoldDB" id="A0A9K3WSE1"/>
<evidence type="ECO:0000313" key="3">
    <source>
        <dbReference type="Proteomes" id="UP001170651"/>
    </source>
</evidence>
<keyword evidence="1" id="KW-1133">Transmembrane helix</keyword>
<dbReference type="Proteomes" id="UP001170651">
    <property type="component" value="Unassembled WGS sequence"/>
</dbReference>
<keyword evidence="1" id="KW-0472">Membrane</keyword>
<dbReference type="RefSeq" id="WP_213680486.1">
    <property type="nucleotide sequence ID" value="NZ_JALQCT010000012.1"/>
</dbReference>
<comment type="caution">
    <text evidence="2">The sequence shown here is derived from an EMBL/GenBank/DDBJ whole genome shotgun (WGS) entry which is preliminary data.</text>
</comment>
<evidence type="ECO:0000256" key="1">
    <source>
        <dbReference type="SAM" id="Phobius"/>
    </source>
</evidence>
<proteinExistence type="predicted"/>
<feature type="transmembrane region" description="Helical" evidence="1">
    <location>
        <begin position="42"/>
        <end position="67"/>
    </location>
</feature>